<dbReference type="OrthoDB" id="5243741at2"/>
<protein>
    <submittedName>
        <fullName evidence="3">PucR family transcriptional regulator</fullName>
    </submittedName>
</protein>
<feature type="domain" description="PucR C-terminal helix-turn-helix" evidence="1">
    <location>
        <begin position="332"/>
        <end position="390"/>
    </location>
</feature>
<feature type="domain" description="PucR-like N-terminal" evidence="2">
    <location>
        <begin position="16"/>
        <end position="181"/>
    </location>
</feature>
<comment type="caution">
    <text evidence="3">The sequence shown here is derived from an EMBL/GenBank/DDBJ whole genome shotgun (WGS) entry which is preliminary data.</text>
</comment>
<organism evidence="3 4">
    <name type="scientific">Saccharopolyspora hirsuta</name>
    <dbReference type="NCBI Taxonomy" id="1837"/>
    <lineage>
        <taxon>Bacteria</taxon>
        <taxon>Bacillati</taxon>
        <taxon>Actinomycetota</taxon>
        <taxon>Actinomycetes</taxon>
        <taxon>Pseudonocardiales</taxon>
        <taxon>Pseudonocardiaceae</taxon>
        <taxon>Saccharopolyspora</taxon>
    </lineage>
</organism>
<dbReference type="PANTHER" id="PTHR33744">
    <property type="entry name" value="CARBOHYDRATE DIACID REGULATOR"/>
    <property type="match status" value="1"/>
</dbReference>
<dbReference type="AlphaFoldDB" id="A0A5M7BJ66"/>
<gene>
    <name evidence="3" type="ORF">F1721_29635</name>
</gene>
<evidence type="ECO:0000313" key="3">
    <source>
        <dbReference type="EMBL" id="KAA5827195.1"/>
    </source>
</evidence>
<name>A0A5M7BJ66_SACHI</name>
<proteinExistence type="predicted"/>
<evidence type="ECO:0000313" key="4">
    <source>
        <dbReference type="Proteomes" id="UP000323946"/>
    </source>
</evidence>
<dbReference type="InterPro" id="IPR051448">
    <property type="entry name" value="CdaR-like_regulators"/>
</dbReference>
<dbReference type="InterPro" id="IPR042070">
    <property type="entry name" value="PucR_C-HTH_sf"/>
</dbReference>
<reference evidence="3 4" key="1">
    <citation type="submission" date="2019-09" db="EMBL/GenBank/DDBJ databases">
        <title>Draft genome sequence of the thermophilic Saccharopolyspora hirsuta VKM Ac-666T.</title>
        <authorList>
            <person name="Lobastova T.G."/>
            <person name="Fokina V."/>
            <person name="Bragin E.Y."/>
            <person name="Shtratnikova V.Y."/>
            <person name="Starodumova I.P."/>
            <person name="Tarlachkov S.V."/>
            <person name="Donova M.V."/>
        </authorList>
    </citation>
    <scope>NUCLEOTIDE SEQUENCE [LARGE SCALE GENOMIC DNA]</scope>
    <source>
        <strain evidence="3 4">VKM Ac-666</strain>
    </source>
</reference>
<dbReference type="EMBL" id="VWPH01000016">
    <property type="protein sequence ID" value="KAA5827195.1"/>
    <property type="molecule type" value="Genomic_DNA"/>
</dbReference>
<dbReference type="Pfam" id="PF25906">
    <property type="entry name" value="PucR-like_N"/>
    <property type="match status" value="1"/>
</dbReference>
<dbReference type="Gene3D" id="1.10.10.2840">
    <property type="entry name" value="PucR C-terminal helix-turn-helix domain"/>
    <property type="match status" value="1"/>
</dbReference>
<keyword evidence="4" id="KW-1185">Reference proteome</keyword>
<dbReference type="InterPro" id="IPR025736">
    <property type="entry name" value="PucR_C-HTH_dom"/>
</dbReference>
<accession>A0A5M7BJ66</accession>
<evidence type="ECO:0000259" key="2">
    <source>
        <dbReference type="Pfam" id="PF25906"/>
    </source>
</evidence>
<dbReference type="InterPro" id="IPR058663">
    <property type="entry name" value="PucR-like_N"/>
</dbReference>
<sequence length="395" mass="43192">MTAPAHADAGRARRLWELLPSGLAGVFRPKVADVTGEVVREIQQSLPEYTGRLEGEFGSTVALGVQQAIHHFLDRLGNPAQGHEDRSRVFYQLGRHEMQQGRSLDMLQRAYRVGARIAWRRTSSVGIRAGIPVSTLCLLAEAIFAYIDELSALSIAGYTAAQAEATGTLQRRRRRLLDLILASPPSAPHVLAECAESARWPLPDRVVAVALEPVEDDAAVPALGDGVLVNFEDAAPCLVAPHRSPVLAQGVPGWHAAVGPATQIRHASDSLRCARRALDLARHGVLPSAPVLHCDQHLLELCLFDDPLLLGELVSATLAPLAPLAAKQQRKLSETLLVWLEARGNVREVAQRLSLHPQTVRSRLQQLEDLFGPRLQDPLHRFDLMLALRARRSTD</sequence>
<dbReference type="PANTHER" id="PTHR33744:SF1">
    <property type="entry name" value="DNA-BINDING TRANSCRIPTIONAL ACTIVATOR ADER"/>
    <property type="match status" value="1"/>
</dbReference>
<dbReference type="Pfam" id="PF13556">
    <property type="entry name" value="HTH_30"/>
    <property type="match status" value="1"/>
</dbReference>
<dbReference type="Proteomes" id="UP000323946">
    <property type="component" value="Unassembled WGS sequence"/>
</dbReference>
<evidence type="ECO:0000259" key="1">
    <source>
        <dbReference type="Pfam" id="PF13556"/>
    </source>
</evidence>